<sequence length="74" mass="8307">MTEPNAGNSKQPVVFMYQPSRFDLVPTDKLHEWEQRVRDDVGLPVEFARNGGGSECLSATLPNDCMDDCDYLAE</sequence>
<dbReference type="AlphaFoldDB" id="A0A4Q7WQ29"/>
<evidence type="ECO:0000313" key="2">
    <source>
        <dbReference type="Proteomes" id="UP000292027"/>
    </source>
</evidence>
<keyword evidence="2" id="KW-1185">Reference proteome</keyword>
<dbReference type="EMBL" id="SHKR01000014">
    <property type="protein sequence ID" value="RZU11998.1"/>
    <property type="molecule type" value="Genomic_DNA"/>
</dbReference>
<dbReference type="OrthoDB" id="3828404at2"/>
<protein>
    <submittedName>
        <fullName evidence="1">Uncharacterized protein</fullName>
    </submittedName>
</protein>
<name>A0A4Q7WQ29_9ACTN</name>
<comment type="caution">
    <text evidence="1">The sequence shown here is derived from an EMBL/GenBank/DDBJ whole genome shotgun (WGS) entry which is preliminary data.</text>
</comment>
<gene>
    <name evidence="1" type="ORF">EV645_5259</name>
</gene>
<evidence type="ECO:0000313" key="1">
    <source>
        <dbReference type="EMBL" id="RZU11998.1"/>
    </source>
</evidence>
<accession>A0A4Q7WQ29</accession>
<dbReference type="RefSeq" id="WP_130446639.1">
    <property type="nucleotide sequence ID" value="NZ_SHKR01000014.1"/>
</dbReference>
<dbReference type="Proteomes" id="UP000292027">
    <property type="component" value="Unassembled WGS sequence"/>
</dbReference>
<proteinExistence type="predicted"/>
<reference evidence="1 2" key="1">
    <citation type="journal article" date="2015" name="Stand. Genomic Sci.">
        <title>Genomic Encyclopedia of Bacterial and Archaeal Type Strains, Phase III: the genomes of soil and plant-associated and newly described type strains.</title>
        <authorList>
            <person name="Whitman W.B."/>
            <person name="Woyke T."/>
            <person name="Klenk H.P."/>
            <person name="Zhou Y."/>
            <person name="Lilburn T.G."/>
            <person name="Beck B.J."/>
            <person name="De Vos P."/>
            <person name="Vandamme P."/>
            <person name="Eisen J.A."/>
            <person name="Garrity G."/>
            <person name="Hugenholtz P."/>
            <person name="Kyrpides N.C."/>
        </authorList>
    </citation>
    <scope>NUCLEOTIDE SEQUENCE [LARGE SCALE GENOMIC DNA]</scope>
    <source>
        <strain evidence="1 2">VKM Ac-2540</strain>
    </source>
</reference>
<organism evidence="1 2">
    <name type="scientific">Kribbella rubisoli</name>
    <dbReference type="NCBI Taxonomy" id="3075929"/>
    <lineage>
        <taxon>Bacteria</taxon>
        <taxon>Bacillati</taxon>
        <taxon>Actinomycetota</taxon>
        <taxon>Actinomycetes</taxon>
        <taxon>Propionibacteriales</taxon>
        <taxon>Kribbellaceae</taxon>
        <taxon>Kribbella</taxon>
    </lineage>
</organism>